<comment type="catalytic activity">
    <reaction evidence="11">
        <text>5,6-dihydrouridine(16) in tRNA + NADP(+) = uridine(16) in tRNA + NADPH + H(+)</text>
        <dbReference type="Rhea" id="RHEA:53376"/>
        <dbReference type="Rhea" id="RHEA-COMP:13543"/>
        <dbReference type="Rhea" id="RHEA-COMP:13544"/>
        <dbReference type="ChEBI" id="CHEBI:15378"/>
        <dbReference type="ChEBI" id="CHEBI:57783"/>
        <dbReference type="ChEBI" id="CHEBI:58349"/>
        <dbReference type="ChEBI" id="CHEBI:65315"/>
        <dbReference type="ChEBI" id="CHEBI:74443"/>
        <dbReference type="EC" id="1.3.1.88"/>
    </reaction>
    <physiologicalReaction direction="right-to-left" evidence="11">
        <dbReference type="Rhea" id="RHEA:53378"/>
    </physiologicalReaction>
</comment>
<proteinExistence type="inferred from homology"/>
<evidence type="ECO:0000256" key="6">
    <source>
        <dbReference type="ARBA" id="ARBA00023002"/>
    </source>
</evidence>
<dbReference type="AlphaFoldDB" id="A0A7S0PS55"/>
<feature type="region of interest" description="Disordered" evidence="14">
    <location>
        <begin position="387"/>
        <end position="454"/>
    </location>
</feature>
<evidence type="ECO:0000259" key="15">
    <source>
        <dbReference type="Pfam" id="PF01207"/>
    </source>
</evidence>
<comment type="catalytic activity">
    <reaction evidence="13">
        <text>5,6-dihydrouridine(17) in tRNA + NADP(+) = uridine(17) in tRNA + NADPH + H(+)</text>
        <dbReference type="Rhea" id="RHEA:53368"/>
        <dbReference type="Rhea" id="RHEA-COMP:13541"/>
        <dbReference type="Rhea" id="RHEA-COMP:13542"/>
        <dbReference type="ChEBI" id="CHEBI:15378"/>
        <dbReference type="ChEBI" id="CHEBI:57783"/>
        <dbReference type="ChEBI" id="CHEBI:58349"/>
        <dbReference type="ChEBI" id="CHEBI:65315"/>
        <dbReference type="ChEBI" id="CHEBI:74443"/>
        <dbReference type="EC" id="1.3.1.88"/>
    </reaction>
    <physiologicalReaction direction="right-to-left" evidence="13">
        <dbReference type="Rhea" id="RHEA:53370"/>
    </physiologicalReaction>
</comment>
<dbReference type="EMBL" id="HBEW01007696">
    <property type="protein sequence ID" value="CAD8587548.1"/>
    <property type="molecule type" value="Transcribed_RNA"/>
</dbReference>
<feature type="compositionally biased region" description="Basic and acidic residues" evidence="14">
    <location>
        <begin position="1"/>
        <end position="11"/>
    </location>
</feature>
<feature type="region of interest" description="Disordered" evidence="14">
    <location>
        <begin position="1"/>
        <end position="27"/>
    </location>
</feature>
<evidence type="ECO:0000256" key="8">
    <source>
        <dbReference type="ARBA" id="ARBA00038313"/>
    </source>
</evidence>
<protein>
    <recommendedName>
        <fullName evidence="9">tRNA-dihydrouridine(16/17) synthase [NAD(P)(+)]</fullName>
        <ecNumber evidence="9">1.3.1.88</ecNumber>
    </recommendedName>
</protein>
<dbReference type="CDD" id="cd02801">
    <property type="entry name" value="DUS_like_FMN"/>
    <property type="match status" value="1"/>
</dbReference>
<keyword evidence="3" id="KW-0288">FMN</keyword>
<keyword evidence="7" id="KW-0520">NAD</keyword>
<dbReference type="InterPro" id="IPR013785">
    <property type="entry name" value="Aldolase_TIM"/>
</dbReference>
<dbReference type="Pfam" id="PF01207">
    <property type="entry name" value="Dus"/>
    <property type="match status" value="1"/>
</dbReference>
<keyword evidence="6" id="KW-0560">Oxidoreductase</keyword>
<evidence type="ECO:0000256" key="11">
    <source>
        <dbReference type="ARBA" id="ARBA00047652"/>
    </source>
</evidence>
<dbReference type="InterPro" id="IPR018517">
    <property type="entry name" value="tRNA_hU_synthase_CS"/>
</dbReference>
<dbReference type="PROSITE" id="PS01136">
    <property type="entry name" value="UPF0034"/>
    <property type="match status" value="1"/>
</dbReference>
<accession>A0A7S0PS55</accession>
<evidence type="ECO:0000256" key="13">
    <source>
        <dbReference type="ARBA" id="ARBA00049467"/>
    </source>
</evidence>
<comment type="catalytic activity">
    <reaction evidence="10">
        <text>5,6-dihydrouridine(17) in tRNA + NAD(+) = uridine(17) in tRNA + NADH + H(+)</text>
        <dbReference type="Rhea" id="RHEA:53372"/>
        <dbReference type="Rhea" id="RHEA-COMP:13541"/>
        <dbReference type="Rhea" id="RHEA-COMP:13542"/>
        <dbReference type="ChEBI" id="CHEBI:15378"/>
        <dbReference type="ChEBI" id="CHEBI:57540"/>
        <dbReference type="ChEBI" id="CHEBI:57945"/>
        <dbReference type="ChEBI" id="CHEBI:65315"/>
        <dbReference type="ChEBI" id="CHEBI:74443"/>
        <dbReference type="EC" id="1.3.1.88"/>
    </reaction>
    <physiologicalReaction direction="right-to-left" evidence="10">
        <dbReference type="Rhea" id="RHEA:53374"/>
    </physiologicalReaction>
</comment>
<evidence type="ECO:0000256" key="12">
    <source>
        <dbReference type="ARBA" id="ARBA00048934"/>
    </source>
</evidence>
<comment type="cofactor">
    <cofactor evidence="1">
        <name>FMN</name>
        <dbReference type="ChEBI" id="CHEBI:58210"/>
    </cofactor>
</comment>
<evidence type="ECO:0000256" key="9">
    <source>
        <dbReference type="ARBA" id="ARBA00038890"/>
    </source>
</evidence>
<evidence type="ECO:0000256" key="4">
    <source>
        <dbReference type="ARBA" id="ARBA00022694"/>
    </source>
</evidence>
<dbReference type="GO" id="GO:0050660">
    <property type="term" value="F:flavin adenine dinucleotide binding"/>
    <property type="evidence" value="ECO:0007669"/>
    <property type="project" value="InterPro"/>
</dbReference>
<dbReference type="PANTHER" id="PTHR11082">
    <property type="entry name" value="TRNA-DIHYDROURIDINE SYNTHASE"/>
    <property type="match status" value="1"/>
</dbReference>
<keyword evidence="5" id="KW-0521">NADP</keyword>
<evidence type="ECO:0000256" key="14">
    <source>
        <dbReference type="SAM" id="MobiDB-lite"/>
    </source>
</evidence>
<evidence type="ECO:0000256" key="2">
    <source>
        <dbReference type="ARBA" id="ARBA00022630"/>
    </source>
</evidence>
<dbReference type="InterPro" id="IPR035587">
    <property type="entry name" value="DUS-like_FMN-bd"/>
</dbReference>
<dbReference type="Gene3D" id="3.20.20.70">
    <property type="entry name" value="Aldolase class I"/>
    <property type="match status" value="1"/>
</dbReference>
<evidence type="ECO:0000256" key="1">
    <source>
        <dbReference type="ARBA" id="ARBA00001917"/>
    </source>
</evidence>
<sequence length="454" mass="50323">MSSAAHARDAADAADADPPTSSSTHTRVVHRVFKFPASDDDEIVRDAYREPPGVARKLKGFAFFESMGSPKYHVAPMVDQSELAFRELCRRHGATLGYTPMIHARLFMESAKYRREIFSTTAGDRPLLAQFCANDPDVLIEAAKMIAPYCDGVDINFGCPQRIAKRGNYGAYLMDDWPTVEALIKRLDEELPVPVTAKIRVFDDLETTLKYAKMVEAAGAQLVAVHGRTREQKRCSEYRANWAFIKRIKEELKVPVLANGDVRSFAEAQACLEATGADGILSAEPLLSNPALFSDPPYYPPPTDGFAPIPLDGTAGVDLLIEYIEICRDYPAPFSSVRGHIWKLVGHWLAELVEFRDELNSSNGSSVSMESILDWAKRLRAAVKNIETSNEGRRRPIPKKTERALAREAAEEAKRAAIAESQREEDALKEIEANSSGIDTNKRQKIDTPQPATA</sequence>
<organism evidence="16">
    <name type="scientific">Ostreococcus mediterraneus</name>
    <dbReference type="NCBI Taxonomy" id="1486918"/>
    <lineage>
        <taxon>Eukaryota</taxon>
        <taxon>Viridiplantae</taxon>
        <taxon>Chlorophyta</taxon>
        <taxon>Mamiellophyceae</taxon>
        <taxon>Mamiellales</taxon>
        <taxon>Bathycoccaceae</taxon>
        <taxon>Ostreococcus</taxon>
    </lineage>
</organism>
<dbReference type="SUPFAM" id="SSF51395">
    <property type="entry name" value="FMN-linked oxidoreductases"/>
    <property type="match status" value="1"/>
</dbReference>
<comment type="similarity">
    <text evidence="8">Belongs to the Dus family. Dus1 subfamily.</text>
</comment>
<feature type="compositionally biased region" description="Basic and acidic residues" evidence="14">
    <location>
        <begin position="390"/>
        <end position="432"/>
    </location>
</feature>
<keyword evidence="4" id="KW-0819">tRNA processing</keyword>
<evidence type="ECO:0000256" key="3">
    <source>
        <dbReference type="ARBA" id="ARBA00022643"/>
    </source>
</evidence>
<evidence type="ECO:0000313" key="16">
    <source>
        <dbReference type="EMBL" id="CAD8587548.1"/>
    </source>
</evidence>
<keyword evidence="2" id="KW-0285">Flavoprotein</keyword>
<dbReference type="PANTHER" id="PTHR11082:SF5">
    <property type="entry name" value="TRNA-DIHYDROURIDINE(16_17) SYNTHASE [NAD(P)(+)]-LIKE"/>
    <property type="match status" value="1"/>
</dbReference>
<gene>
    <name evidence="16" type="ORF">OMED0929_LOCUS6505</name>
</gene>
<evidence type="ECO:0000256" key="5">
    <source>
        <dbReference type="ARBA" id="ARBA00022857"/>
    </source>
</evidence>
<evidence type="ECO:0000256" key="7">
    <source>
        <dbReference type="ARBA" id="ARBA00023027"/>
    </source>
</evidence>
<evidence type="ECO:0000256" key="10">
    <source>
        <dbReference type="ARBA" id="ARBA00047287"/>
    </source>
</evidence>
<comment type="catalytic activity">
    <reaction evidence="12">
        <text>5,6-dihydrouridine(16) in tRNA + NAD(+) = uridine(16) in tRNA + NADH + H(+)</text>
        <dbReference type="Rhea" id="RHEA:53380"/>
        <dbReference type="Rhea" id="RHEA-COMP:13543"/>
        <dbReference type="Rhea" id="RHEA-COMP:13544"/>
        <dbReference type="ChEBI" id="CHEBI:15378"/>
        <dbReference type="ChEBI" id="CHEBI:57540"/>
        <dbReference type="ChEBI" id="CHEBI:57945"/>
        <dbReference type="ChEBI" id="CHEBI:65315"/>
        <dbReference type="ChEBI" id="CHEBI:74443"/>
        <dbReference type="EC" id="1.3.1.88"/>
    </reaction>
    <physiologicalReaction direction="right-to-left" evidence="12">
        <dbReference type="Rhea" id="RHEA:53382"/>
    </physiologicalReaction>
</comment>
<reference evidence="16" key="1">
    <citation type="submission" date="2021-01" db="EMBL/GenBank/DDBJ databases">
        <authorList>
            <person name="Corre E."/>
            <person name="Pelletier E."/>
            <person name="Niang G."/>
            <person name="Scheremetjew M."/>
            <person name="Finn R."/>
            <person name="Kale V."/>
            <person name="Holt S."/>
            <person name="Cochrane G."/>
            <person name="Meng A."/>
            <person name="Brown T."/>
            <person name="Cohen L."/>
        </authorList>
    </citation>
    <scope>NUCLEOTIDE SEQUENCE</scope>
    <source>
        <strain evidence="16">Clade-D-RCC2572</strain>
    </source>
</reference>
<dbReference type="GO" id="GO:0017150">
    <property type="term" value="F:tRNA dihydrouridine synthase activity"/>
    <property type="evidence" value="ECO:0007669"/>
    <property type="project" value="InterPro"/>
</dbReference>
<name>A0A7S0PS55_9CHLO</name>
<feature type="domain" description="DUS-like FMN-binding" evidence="15">
    <location>
        <begin position="74"/>
        <end position="295"/>
    </location>
</feature>
<dbReference type="EC" id="1.3.1.88" evidence="9"/>